<dbReference type="EMBL" id="ASJR01000016">
    <property type="protein sequence ID" value="ERP31235.1"/>
    <property type="molecule type" value="Genomic_DNA"/>
</dbReference>
<keyword evidence="1" id="KW-0472">Membrane</keyword>
<dbReference type="InterPro" id="IPR012902">
    <property type="entry name" value="N_methyl_site"/>
</dbReference>
<dbReference type="NCBIfam" id="TIGR02532">
    <property type="entry name" value="IV_pilin_GFxxxE"/>
    <property type="match status" value="1"/>
</dbReference>
<dbReference type="SUPFAM" id="SSF54523">
    <property type="entry name" value="Pili subunits"/>
    <property type="match status" value="1"/>
</dbReference>
<organism evidence="2 3">
    <name type="scientific">Chitinivibrio alkaliphilus ACht1</name>
    <dbReference type="NCBI Taxonomy" id="1313304"/>
    <lineage>
        <taxon>Bacteria</taxon>
        <taxon>Pseudomonadati</taxon>
        <taxon>Fibrobacterota</taxon>
        <taxon>Chitinivibrionia</taxon>
        <taxon>Chitinivibrionales</taxon>
        <taxon>Chitinivibrionaceae</taxon>
        <taxon>Chitinivibrio</taxon>
    </lineage>
</organism>
<dbReference type="AlphaFoldDB" id="U7D9Y0"/>
<evidence type="ECO:0000313" key="2">
    <source>
        <dbReference type="EMBL" id="ERP31235.1"/>
    </source>
</evidence>
<keyword evidence="3" id="KW-1185">Reference proteome</keyword>
<dbReference type="STRING" id="1313304.CALK_1852"/>
<evidence type="ECO:0000313" key="3">
    <source>
        <dbReference type="Proteomes" id="UP000017148"/>
    </source>
</evidence>
<keyword evidence="1" id="KW-0812">Transmembrane</keyword>
<dbReference type="OrthoDB" id="1805755at2"/>
<evidence type="ECO:0000256" key="1">
    <source>
        <dbReference type="SAM" id="Phobius"/>
    </source>
</evidence>
<dbReference type="Proteomes" id="UP000017148">
    <property type="component" value="Unassembled WGS sequence"/>
</dbReference>
<dbReference type="Pfam" id="PF07963">
    <property type="entry name" value="N_methyl"/>
    <property type="match status" value="1"/>
</dbReference>
<name>U7D9Y0_9BACT</name>
<reference evidence="2 3" key="1">
    <citation type="journal article" date="2013" name="Environ. Microbiol.">
        <title>Genome analysis of Chitinivibrio alkaliphilus gen. nov., sp. nov., a novel extremely haloalkaliphilic anaerobic chitinolytic bacterium from the candidate phylum Termite Group 3.</title>
        <authorList>
            <person name="Sorokin D.Y."/>
            <person name="Gumerov V.M."/>
            <person name="Rakitin A.L."/>
            <person name="Beletsky A.V."/>
            <person name="Damste J.S."/>
            <person name="Muyzer G."/>
            <person name="Mardanov A.V."/>
            <person name="Ravin N.V."/>
        </authorList>
    </citation>
    <scope>NUCLEOTIDE SEQUENCE [LARGE SCALE GENOMIC DNA]</scope>
    <source>
        <strain evidence="2 3">ACht1</strain>
    </source>
</reference>
<comment type="caution">
    <text evidence="2">The sequence shown here is derived from an EMBL/GenBank/DDBJ whole genome shotgun (WGS) entry which is preliminary data.</text>
</comment>
<dbReference type="RefSeq" id="WP_022637282.1">
    <property type="nucleotide sequence ID" value="NZ_ASJR01000016.1"/>
</dbReference>
<dbReference type="eggNOG" id="ENOG5033PMT">
    <property type="taxonomic scope" value="Bacteria"/>
</dbReference>
<feature type="transmembrane region" description="Helical" evidence="1">
    <location>
        <begin position="12"/>
        <end position="33"/>
    </location>
</feature>
<dbReference type="InterPro" id="IPR045584">
    <property type="entry name" value="Pilin-like"/>
</dbReference>
<keyword evidence="1" id="KW-1133">Transmembrane helix</keyword>
<proteinExistence type="predicted"/>
<gene>
    <name evidence="2" type="ORF">CALK_1852</name>
</gene>
<evidence type="ECO:0008006" key="4">
    <source>
        <dbReference type="Google" id="ProtNLM"/>
    </source>
</evidence>
<accession>U7D9Y0</accession>
<protein>
    <recommendedName>
        <fullName evidence="4">Prepilin-type N-terminal cleavage/methylation domain-containing protein</fullName>
    </recommendedName>
</protein>
<sequence length="470" mass="52211">MRTADGFTLIELLVSIMILGFLTALLIPAGGVISERRLYQKTEEKLAAIGEAILGPHRRFDDSGMPHFQGFVNDMGGLPRLYYATTDATGKLVFIDSVTSNNASCPDIGFTGAAGAQPLELWENRDSLSYWKGPYFLRPQNTPRKHDWDYTLGGGERRRFLLEENRNHLTDAWGRSLVVYADSLLDSGRPANLIFLSAGPSGMYDLDDTTARANADNISMKISQQEWESVFKKRWEQQSKELHRAVCGPGGFLTHVRDIAPLTGSYVRHAGTVYRCTVGHDSSSSFEPNKWEAIASLSGAGWVEDFTPHERYYAVPDSLFMLTTNTDAFNNEYIPSFSGDSCGVIMDEDTVYYPIHGGWRGPYLRAGYSLRDPWQKIIRAERDFSGNIVFRGGGTPFTVYFNEVTGVLGLKKESSVSACFMKSGKKKVDTLSTQAEPFIHGTYLLKTDGGVQYIGLQAGDIIDTLTLEDE</sequence>